<dbReference type="InterPro" id="IPR011842">
    <property type="entry name" value="PQQ_synth_PqqB"/>
</dbReference>
<evidence type="ECO:0000259" key="7">
    <source>
        <dbReference type="Pfam" id="PF12706"/>
    </source>
</evidence>
<evidence type="ECO:0000256" key="6">
    <source>
        <dbReference type="HAMAP-Rule" id="MF_00653"/>
    </source>
</evidence>
<comment type="function">
    <text evidence="6">May be involved in the transport of PQQ or its precursor to the periplasm.</text>
</comment>
<dbReference type="SUPFAM" id="SSF56281">
    <property type="entry name" value="Metallo-hydrolase/oxidoreductase"/>
    <property type="match status" value="1"/>
</dbReference>
<evidence type="ECO:0000313" key="9">
    <source>
        <dbReference type="Proteomes" id="UP000282454"/>
    </source>
</evidence>
<keyword evidence="5 6" id="KW-0884">PQQ biosynthesis</keyword>
<comment type="pathway">
    <text evidence="1 6">Cofactor biosynthesis; pyrroloquinoline quinone biosynthesis.</text>
</comment>
<dbReference type="EMBL" id="RCDD01000003">
    <property type="protein sequence ID" value="RLK58122.1"/>
    <property type="molecule type" value="Genomic_DNA"/>
</dbReference>
<evidence type="ECO:0000256" key="3">
    <source>
        <dbReference type="ARBA" id="ARBA00015084"/>
    </source>
</evidence>
<proteinExistence type="inferred from homology"/>
<gene>
    <name evidence="6" type="primary">pqqB</name>
    <name evidence="8" type="ORF">CLV68_4216</name>
</gene>
<dbReference type="Pfam" id="PF12706">
    <property type="entry name" value="Lactamase_B_2"/>
    <property type="match status" value="1"/>
</dbReference>
<evidence type="ECO:0000256" key="2">
    <source>
        <dbReference type="ARBA" id="ARBA00008481"/>
    </source>
</evidence>
<comment type="similarity">
    <text evidence="2 6">Belongs to the PqqB family.</text>
</comment>
<evidence type="ECO:0000256" key="4">
    <source>
        <dbReference type="ARBA" id="ARBA00022448"/>
    </source>
</evidence>
<dbReference type="Gene3D" id="3.60.15.10">
    <property type="entry name" value="Ribonuclease Z/Hydroxyacylglutathione hydrolase-like"/>
    <property type="match status" value="1"/>
</dbReference>
<dbReference type="OrthoDB" id="9778305at2"/>
<keyword evidence="9" id="KW-1185">Reference proteome</keyword>
<dbReference type="InterPro" id="IPR036866">
    <property type="entry name" value="RibonucZ/Hydroxyglut_hydro"/>
</dbReference>
<dbReference type="HAMAP" id="MF_00653">
    <property type="entry name" value="PQQ_syn_PqqB"/>
    <property type="match status" value="1"/>
</dbReference>
<name>A0A421B195_9PSEU</name>
<keyword evidence="4 6" id="KW-0813">Transport</keyword>
<dbReference type="AlphaFoldDB" id="A0A421B195"/>
<reference evidence="8 9" key="1">
    <citation type="submission" date="2018-10" db="EMBL/GenBank/DDBJ databases">
        <title>Genomic Encyclopedia of Archaeal and Bacterial Type Strains, Phase II (KMG-II): from individual species to whole genera.</title>
        <authorList>
            <person name="Goeker M."/>
        </authorList>
    </citation>
    <scope>NUCLEOTIDE SEQUENCE [LARGE SCALE GENOMIC DNA]</scope>
    <source>
        <strain evidence="8 9">DSM 45657</strain>
    </source>
</reference>
<evidence type="ECO:0000256" key="1">
    <source>
        <dbReference type="ARBA" id="ARBA00004886"/>
    </source>
</evidence>
<dbReference type="UniPathway" id="UPA00539"/>
<evidence type="ECO:0000256" key="5">
    <source>
        <dbReference type="ARBA" id="ARBA00022905"/>
    </source>
</evidence>
<accession>A0A421B195</accession>
<dbReference type="NCBIfam" id="TIGR02108">
    <property type="entry name" value="PQQ_syn_pqqB"/>
    <property type="match status" value="1"/>
</dbReference>
<organism evidence="8 9">
    <name type="scientific">Actinokineospora cianjurensis</name>
    <dbReference type="NCBI Taxonomy" id="585224"/>
    <lineage>
        <taxon>Bacteria</taxon>
        <taxon>Bacillati</taxon>
        <taxon>Actinomycetota</taxon>
        <taxon>Actinomycetes</taxon>
        <taxon>Pseudonocardiales</taxon>
        <taxon>Pseudonocardiaceae</taxon>
        <taxon>Actinokineospora</taxon>
    </lineage>
</organism>
<dbReference type="RefSeq" id="WP_121392594.1">
    <property type="nucleotide sequence ID" value="NZ_RCDD01000003.1"/>
</dbReference>
<sequence length="288" mass="30777">MRVVVLGTAAGGGLPQWNCACELCERSREGDSAVLPRLQDCVAVSATGRNWYLLNASPDLRAQIICTPELAPGPGRRQTPIRGALLTDAELDHTLGLALLREGPLTVWAPPPVLDAAAVRPLVAHYQRWDWFPADGTFRLDEGRLECAVFPLSGKRPRYATGAADAPDWVVAYRITDVGTGGSLVYAPCLAAWPDGFDEFTSGATCALLDGTFLGPDEMSTTTGRGDQRGMGHLPIVESLALLRPGSTRWLYTHLNNTNPVVARDCAARGRIAVAGAAVAEDGARYEL</sequence>
<comment type="caution">
    <text evidence="8">The sequence shown here is derived from an EMBL/GenBank/DDBJ whole genome shotgun (WGS) entry which is preliminary data.</text>
</comment>
<dbReference type="InterPro" id="IPR001279">
    <property type="entry name" value="Metallo-B-lactamas"/>
</dbReference>
<evidence type="ECO:0000313" key="8">
    <source>
        <dbReference type="EMBL" id="RLK58122.1"/>
    </source>
</evidence>
<dbReference type="GO" id="GO:0018189">
    <property type="term" value="P:pyrroloquinoline quinone biosynthetic process"/>
    <property type="evidence" value="ECO:0007669"/>
    <property type="project" value="UniProtKB-UniRule"/>
</dbReference>
<protein>
    <recommendedName>
        <fullName evidence="3 6">Coenzyme PQQ synthesis protein B</fullName>
    </recommendedName>
    <alternativeName>
        <fullName evidence="6">Pyrroloquinoline quinone biosynthesis protein B</fullName>
    </alternativeName>
</protein>
<dbReference type="Proteomes" id="UP000282454">
    <property type="component" value="Unassembled WGS sequence"/>
</dbReference>
<feature type="domain" description="Metallo-beta-lactamase" evidence="7">
    <location>
        <begin position="50"/>
        <end position="244"/>
    </location>
</feature>